<gene>
    <name evidence="2" type="ORF">FIA58_019405</name>
</gene>
<evidence type="ECO:0000313" key="2">
    <source>
        <dbReference type="EMBL" id="NHN27850.1"/>
    </source>
</evidence>
<evidence type="ECO:0000313" key="3">
    <source>
        <dbReference type="Proteomes" id="UP000817854"/>
    </source>
</evidence>
<name>A0ABX0IX83_9FLAO</name>
<proteinExistence type="predicted"/>
<accession>A0ABX0IX83</accession>
<keyword evidence="3" id="KW-1185">Reference proteome</keyword>
<protein>
    <submittedName>
        <fullName evidence="2">Uncharacterized protein</fullName>
    </submittedName>
</protein>
<organism evidence="2 3">
    <name type="scientific">Flavobacterium jejuense</name>
    <dbReference type="NCBI Taxonomy" id="1544455"/>
    <lineage>
        <taxon>Bacteria</taxon>
        <taxon>Pseudomonadati</taxon>
        <taxon>Bacteroidota</taxon>
        <taxon>Flavobacteriia</taxon>
        <taxon>Flavobacteriales</taxon>
        <taxon>Flavobacteriaceae</taxon>
        <taxon>Flavobacterium</taxon>
    </lineage>
</organism>
<evidence type="ECO:0000256" key="1">
    <source>
        <dbReference type="SAM" id="MobiDB-lite"/>
    </source>
</evidence>
<reference evidence="2" key="2">
    <citation type="submission" date="2020-02" db="EMBL/GenBank/DDBJ databases">
        <title>Flavobacterium profundi sp. nov., isolated from a deep-sea seamount.</title>
        <authorList>
            <person name="Zhang D.-C."/>
        </authorList>
    </citation>
    <scope>NUCLEOTIDE SEQUENCE</scope>
    <source>
        <strain evidence="2">EC11</strain>
    </source>
</reference>
<reference evidence="2" key="1">
    <citation type="submission" date="2019-05" db="EMBL/GenBank/DDBJ databases">
        <authorList>
            <person name="Lianzixin W."/>
        </authorList>
    </citation>
    <scope>NUCLEOTIDE SEQUENCE</scope>
    <source>
        <strain evidence="2">EC11</strain>
    </source>
</reference>
<dbReference type="RefSeq" id="WP_140964355.1">
    <property type="nucleotide sequence ID" value="NZ_VEVQ02000018.1"/>
</dbReference>
<dbReference type="EMBL" id="VEVQ02000018">
    <property type="protein sequence ID" value="NHN27850.1"/>
    <property type="molecule type" value="Genomic_DNA"/>
</dbReference>
<sequence>MKTTKKKSVSETGHNKNVANFSTVYQILEEMDTLYNPSNPNITLVNLVPLKTQLQLVIKELNNKKPIYKNAVAGREEKIKGLNRLTTRTLNFAKSISISETDKENLQSQAKKIRGDSKPKKINPDTAEKESISTAQLSYDSRIANLETYIEQLASHELYNPNEEILQIESLKNYHEELSTLSSKVNKAGNALLTARENRNALLYNDETNVIQLMKDIKSYLKALGDSGKPYYKAIVKLRFTDFKK</sequence>
<comment type="caution">
    <text evidence="2">The sequence shown here is derived from an EMBL/GenBank/DDBJ whole genome shotgun (WGS) entry which is preliminary data.</text>
</comment>
<feature type="compositionally biased region" description="Basic and acidic residues" evidence="1">
    <location>
        <begin position="113"/>
        <end position="129"/>
    </location>
</feature>
<feature type="region of interest" description="Disordered" evidence="1">
    <location>
        <begin position="107"/>
        <end position="129"/>
    </location>
</feature>
<dbReference type="Proteomes" id="UP000817854">
    <property type="component" value="Unassembled WGS sequence"/>
</dbReference>